<dbReference type="SMART" id="SM00342">
    <property type="entry name" value="HTH_ARAC"/>
    <property type="match status" value="1"/>
</dbReference>
<dbReference type="InterPro" id="IPR018060">
    <property type="entry name" value="HTH_AraC"/>
</dbReference>
<dbReference type="InterPro" id="IPR037923">
    <property type="entry name" value="HTH-like"/>
</dbReference>
<dbReference type="SUPFAM" id="SSF46689">
    <property type="entry name" value="Homeodomain-like"/>
    <property type="match status" value="2"/>
</dbReference>
<dbReference type="Pfam" id="PF02311">
    <property type="entry name" value="AraC_binding"/>
    <property type="match status" value="1"/>
</dbReference>
<proteinExistence type="predicted"/>
<keyword evidence="1" id="KW-0805">Transcription regulation</keyword>
<dbReference type="PROSITE" id="PS00041">
    <property type="entry name" value="HTH_ARAC_FAMILY_1"/>
    <property type="match status" value="1"/>
</dbReference>
<dbReference type="RefSeq" id="WP_160042940.1">
    <property type="nucleotide sequence ID" value="NZ_BORQ01000005.1"/>
</dbReference>
<evidence type="ECO:0000313" key="5">
    <source>
        <dbReference type="EMBL" id="GIO32927.1"/>
    </source>
</evidence>
<evidence type="ECO:0000256" key="3">
    <source>
        <dbReference type="ARBA" id="ARBA00023163"/>
    </source>
</evidence>
<dbReference type="PANTHER" id="PTHR43280">
    <property type="entry name" value="ARAC-FAMILY TRANSCRIPTIONAL REGULATOR"/>
    <property type="match status" value="1"/>
</dbReference>
<dbReference type="AlphaFoldDB" id="A0A919XHH9"/>
<dbReference type="InterPro" id="IPR020449">
    <property type="entry name" value="Tscrpt_reg_AraC-type_HTH"/>
</dbReference>
<protein>
    <recommendedName>
        <fullName evidence="4">HTH araC/xylS-type domain-containing protein</fullName>
    </recommendedName>
</protein>
<dbReference type="Proteomes" id="UP000679779">
    <property type="component" value="Unassembled WGS sequence"/>
</dbReference>
<dbReference type="PANTHER" id="PTHR43280:SF2">
    <property type="entry name" value="HTH-TYPE TRANSCRIPTIONAL REGULATOR EXSA"/>
    <property type="match status" value="1"/>
</dbReference>
<feature type="domain" description="HTH araC/xylS-type" evidence="4">
    <location>
        <begin position="173"/>
        <end position="272"/>
    </location>
</feature>
<dbReference type="InterPro" id="IPR009057">
    <property type="entry name" value="Homeodomain-like_sf"/>
</dbReference>
<reference evidence="5" key="1">
    <citation type="submission" date="2021-03" db="EMBL/GenBank/DDBJ databases">
        <title>Antimicrobial resistance genes in bacteria isolated from Japanese honey, and their potential for conferring macrolide and lincosamide resistance in the American foulbrood pathogen Paenibacillus larvae.</title>
        <authorList>
            <person name="Okamoto M."/>
            <person name="Kumagai M."/>
            <person name="Kanamori H."/>
            <person name="Takamatsu D."/>
        </authorList>
    </citation>
    <scope>NUCLEOTIDE SEQUENCE</scope>
    <source>
        <strain evidence="5">J2TS6</strain>
    </source>
</reference>
<dbReference type="PROSITE" id="PS01124">
    <property type="entry name" value="HTH_ARAC_FAMILY_2"/>
    <property type="match status" value="1"/>
</dbReference>
<comment type="caution">
    <text evidence="5">The sequence shown here is derived from an EMBL/GenBank/DDBJ whole genome shotgun (WGS) entry which is preliminary data.</text>
</comment>
<keyword evidence="6" id="KW-1185">Reference proteome</keyword>
<dbReference type="EMBL" id="BORQ01000005">
    <property type="protein sequence ID" value="GIO32927.1"/>
    <property type="molecule type" value="Genomic_DNA"/>
</dbReference>
<accession>A0A919XHH9</accession>
<sequence>MANKLGFLMQTDTVMKLPVYMTGAGHWDHQEPIHRPDGYPQFQWLHCVSGQGELVVRGQTYRVKPGSGMFLYPDEEHAYYGVEKPWEVYWVTFMGQEAKAMAQLAGMNESAVYSVHSQELILNHMKNALSLTLSDKPLAGLECSKLAYMFFIDLMTDMTLHSPSTDQGYLRLQPVFDYMEEHYRRDIPLHELARQIGVSVQHLCLLFRKILNKRPMEYLNQLRIHKSKERLLEFPEARIGEIARQVGFTTPGYFSTLFKRTEGMTPEAFRKLNGVR</sequence>
<evidence type="ECO:0000313" key="6">
    <source>
        <dbReference type="Proteomes" id="UP000679779"/>
    </source>
</evidence>
<keyword evidence="3" id="KW-0804">Transcription</keyword>
<dbReference type="PRINTS" id="PR00032">
    <property type="entry name" value="HTHARAC"/>
</dbReference>
<gene>
    <name evidence="5" type="ORF">J2TS6_40680</name>
</gene>
<dbReference type="Gene3D" id="1.10.10.60">
    <property type="entry name" value="Homeodomain-like"/>
    <property type="match status" value="2"/>
</dbReference>
<dbReference type="Pfam" id="PF12833">
    <property type="entry name" value="HTH_18"/>
    <property type="match status" value="1"/>
</dbReference>
<evidence type="ECO:0000259" key="4">
    <source>
        <dbReference type="PROSITE" id="PS01124"/>
    </source>
</evidence>
<evidence type="ECO:0000256" key="2">
    <source>
        <dbReference type="ARBA" id="ARBA00023125"/>
    </source>
</evidence>
<name>A0A919XHH9_9BACL</name>
<dbReference type="GO" id="GO:0043565">
    <property type="term" value="F:sequence-specific DNA binding"/>
    <property type="evidence" value="ECO:0007669"/>
    <property type="project" value="InterPro"/>
</dbReference>
<dbReference type="SUPFAM" id="SSF51215">
    <property type="entry name" value="Regulatory protein AraC"/>
    <property type="match status" value="1"/>
</dbReference>
<dbReference type="Gene3D" id="2.60.120.280">
    <property type="entry name" value="Regulatory protein AraC"/>
    <property type="match status" value="1"/>
</dbReference>
<keyword evidence="2" id="KW-0238">DNA-binding</keyword>
<dbReference type="GO" id="GO:0003700">
    <property type="term" value="F:DNA-binding transcription factor activity"/>
    <property type="evidence" value="ECO:0007669"/>
    <property type="project" value="InterPro"/>
</dbReference>
<dbReference type="InterPro" id="IPR018062">
    <property type="entry name" value="HTH_AraC-typ_CS"/>
</dbReference>
<evidence type="ECO:0000256" key="1">
    <source>
        <dbReference type="ARBA" id="ARBA00023015"/>
    </source>
</evidence>
<organism evidence="5 6">
    <name type="scientific">Paenibacillus albilobatus</name>
    <dbReference type="NCBI Taxonomy" id="2716884"/>
    <lineage>
        <taxon>Bacteria</taxon>
        <taxon>Bacillati</taxon>
        <taxon>Bacillota</taxon>
        <taxon>Bacilli</taxon>
        <taxon>Bacillales</taxon>
        <taxon>Paenibacillaceae</taxon>
        <taxon>Paenibacillus</taxon>
    </lineage>
</organism>
<dbReference type="InterPro" id="IPR003313">
    <property type="entry name" value="AraC-bd"/>
</dbReference>